<dbReference type="Gene3D" id="3.40.50.720">
    <property type="entry name" value="NAD(P)-binding Rossmann-like Domain"/>
    <property type="match status" value="1"/>
</dbReference>
<protein>
    <recommendedName>
        <fullName evidence="4">NAD(P)-binding protein</fullName>
    </recommendedName>
</protein>
<dbReference type="InterPro" id="IPR002347">
    <property type="entry name" value="SDR_fam"/>
</dbReference>
<dbReference type="InterPro" id="IPR036291">
    <property type="entry name" value="NAD(P)-bd_dom_sf"/>
</dbReference>
<reference evidence="2 3" key="2">
    <citation type="submission" date="2016-08" db="EMBL/GenBank/DDBJ databases">
        <title>Pervasive Adenine N6-methylation of Active Genes in Fungi.</title>
        <authorList>
            <consortium name="DOE Joint Genome Institute"/>
            <person name="Mondo S.J."/>
            <person name="Dannebaum R.O."/>
            <person name="Kuo R.C."/>
            <person name="Labutti K."/>
            <person name="Haridas S."/>
            <person name="Kuo A."/>
            <person name="Salamov A."/>
            <person name="Ahrendt S.R."/>
            <person name="Lipzen A."/>
            <person name="Sullivan W."/>
            <person name="Andreopoulos W.B."/>
            <person name="Clum A."/>
            <person name="Lindquist E."/>
            <person name="Daum C."/>
            <person name="Ramamoorthy G.K."/>
            <person name="Gryganskyi A."/>
            <person name="Culley D."/>
            <person name="Magnuson J.K."/>
            <person name="James T.Y."/>
            <person name="O'Malley M.A."/>
            <person name="Stajich J.E."/>
            <person name="Spatafora J.W."/>
            <person name="Visel A."/>
            <person name="Grigoriev I.V."/>
        </authorList>
    </citation>
    <scope>NUCLEOTIDE SEQUENCE [LARGE SCALE GENOMIC DNA]</scope>
    <source>
        <strain evidence="2 3">S4</strain>
    </source>
</reference>
<comment type="caution">
    <text evidence="2">The sequence shown here is derived from an EMBL/GenBank/DDBJ whole genome shotgun (WGS) entry which is preliminary data.</text>
</comment>
<name>A0A1Y1VVM5_9FUNG</name>
<organism evidence="2 3">
    <name type="scientific">Anaeromyces robustus</name>
    <dbReference type="NCBI Taxonomy" id="1754192"/>
    <lineage>
        <taxon>Eukaryota</taxon>
        <taxon>Fungi</taxon>
        <taxon>Fungi incertae sedis</taxon>
        <taxon>Chytridiomycota</taxon>
        <taxon>Chytridiomycota incertae sedis</taxon>
        <taxon>Neocallimastigomycetes</taxon>
        <taxon>Neocallimastigales</taxon>
        <taxon>Neocallimastigaceae</taxon>
        <taxon>Anaeromyces</taxon>
    </lineage>
</organism>
<dbReference type="Proteomes" id="UP000193944">
    <property type="component" value="Unassembled WGS sequence"/>
</dbReference>
<evidence type="ECO:0000313" key="2">
    <source>
        <dbReference type="EMBL" id="ORX65341.1"/>
    </source>
</evidence>
<dbReference type="SUPFAM" id="SSF51735">
    <property type="entry name" value="NAD(P)-binding Rossmann-fold domains"/>
    <property type="match status" value="1"/>
</dbReference>
<evidence type="ECO:0000256" key="1">
    <source>
        <dbReference type="ARBA" id="ARBA00023002"/>
    </source>
</evidence>
<keyword evidence="1" id="KW-0560">Oxidoreductase</keyword>
<proteinExistence type="predicted"/>
<gene>
    <name evidence="2" type="ORF">BCR32DRAFT_286561</name>
</gene>
<keyword evidence="3" id="KW-1185">Reference proteome</keyword>
<accession>A0A1Y1VVM5</accession>
<dbReference type="GO" id="GO:0016491">
    <property type="term" value="F:oxidoreductase activity"/>
    <property type="evidence" value="ECO:0007669"/>
    <property type="project" value="UniProtKB-KW"/>
</dbReference>
<reference evidence="2 3" key="1">
    <citation type="submission" date="2016-08" db="EMBL/GenBank/DDBJ databases">
        <title>A Parts List for Fungal Cellulosomes Revealed by Comparative Genomics.</title>
        <authorList>
            <consortium name="DOE Joint Genome Institute"/>
            <person name="Haitjema C.H."/>
            <person name="Gilmore S.P."/>
            <person name="Henske J.K."/>
            <person name="Solomon K.V."/>
            <person name="De Groot R."/>
            <person name="Kuo A."/>
            <person name="Mondo S.J."/>
            <person name="Salamov A.A."/>
            <person name="Labutti K."/>
            <person name="Zhao Z."/>
            <person name="Chiniquy J."/>
            <person name="Barry K."/>
            <person name="Brewer H.M."/>
            <person name="Purvine S.O."/>
            <person name="Wright A.T."/>
            <person name="Boxma B."/>
            <person name="Van Alen T."/>
            <person name="Hackstein J.H."/>
            <person name="Baker S.E."/>
            <person name="Grigoriev I.V."/>
            <person name="O'Malley M.A."/>
        </authorList>
    </citation>
    <scope>NUCLEOTIDE SEQUENCE [LARGE SCALE GENOMIC DNA]</scope>
    <source>
        <strain evidence="2 3">S4</strain>
    </source>
</reference>
<evidence type="ECO:0000313" key="3">
    <source>
        <dbReference type="Proteomes" id="UP000193944"/>
    </source>
</evidence>
<dbReference type="AlphaFoldDB" id="A0A1Y1VVM5"/>
<dbReference type="EMBL" id="MCFG01000467">
    <property type="protein sequence ID" value="ORX65341.1"/>
    <property type="molecule type" value="Genomic_DNA"/>
</dbReference>
<dbReference type="PANTHER" id="PTHR43157">
    <property type="entry name" value="PHOSPHATIDYLINOSITOL-GLYCAN BIOSYNTHESIS CLASS F PROTEIN-RELATED"/>
    <property type="match status" value="1"/>
</dbReference>
<dbReference type="OrthoDB" id="191139at2759"/>
<sequence>MVDEFNSKYDHLDVLVNNAGNQYCGEWEGTEEGHEKTMAVNTFAPFLLTFLLLKPLEKSGDARVVTVTSSAHWDYCMDICKSYIENKKIEVESNEIFCKTYKSKES</sequence>
<dbReference type="STRING" id="1754192.A0A1Y1VVM5"/>
<dbReference type="Pfam" id="PF00106">
    <property type="entry name" value="adh_short"/>
    <property type="match status" value="1"/>
</dbReference>
<evidence type="ECO:0008006" key="4">
    <source>
        <dbReference type="Google" id="ProtNLM"/>
    </source>
</evidence>
<dbReference type="PANTHER" id="PTHR43157:SF31">
    <property type="entry name" value="PHOSPHATIDYLINOSITOL-GLYCAN BIOSYNTHESIS CLASS F PROTEIN"/>
    <property type="match status" value="1"/>
</dbReference>